<organism evidence="4">
    <name type="scientific">Mycobacterium xenopi 4042</name>
    <dbReference type="NCBI Taxonomy" id="1299334"/>
    <lineage>
        <taxon>Bacteria</taxon>
        <taxon>Bacillati</taxon>
        <taxon>Actinomycetota</taxon>
        <taxon>Actinomycetes</taxon>
        <taxon>Mycobacteriales</taxon>
        <taxon>Mycobacteriaceae</taxon>
        <taxon>Mycobacterium</taxon>
    </lineage>
</organism>
<dbReference type="InterPro" id="IPR058487">
    <property type="entry name" value="DUF8174"/>
</dbReference>
<dbReference type="EMBL" id="JAOB01000026">
    <property type="protein sequence ID" value="EUA65810.1"/>
    <property type="molecule type" value="Genomic_DNA"/>
</dbReference>
<keyword evidence="2" id="KW-0472">Membrane</keyword>
<evidence type="ECO:0000259" key="3">
    <source>
        <dbReference type="Pfam" id="PF26525"/>
    </source>
</evidence>
<reference evidence="4" key="1">
    <citation type="submission" date="2014-01" db="EMBL/GenBank/DDBJ databases">
        <authorList>
            <person name="Brown-Elliot B."/>
            <person name="Wallace R."/>
            <person name="Lenaerts A."/>
            <person name="Ordway D."/>
            <person name="DeGroote M.A."/>
            <person name="Parker T."/>
            <person name="Sizemore C."/>
            <person name="Tallon L.J."/>
            <person name="Sadzewicz L.K."/>
            <person name="Sengamalay N."/>
            <person name="Fraser C.M."/>
            <person name="Hine E."/>
            <person name="Shefchek K.A."/>
            <person name="Das S.P."/>
            <person name="Tettelin H."/>
        </authorList>
    </citation>
    <scope>NUCLEOTIDE SEQUENCE [LARGE SCALE GENOMIC DNA]</scope>
    <source>
        <strain evidence="4">4042</strain>
    </source>
</reference>
<keyword evidence="2" id="KW-0812">Transmembrane</keyword>
<evidence type="ECO:0000313" key="4">
    <source>
        <dbReference type="EMBL" id="EUA65810.1"/>
    </source>
</evidence>
<proteinExistence type="predicted"/>
<feature type="transmembrane region" description="Helical" evidence="2">
    <location>
        <begin position="54"/>
        <end position="74"/>
    </location>
</feature>
<dbReference type="Pfam" id="PF26525">
    <property type="entry name" value="DUF8174"/>
    <property type="match status" value="1"/>
</dbReference>
<comment type="caution">
    <text evidence="4">The sequence shown here is derived from an EMBL/GenBank/DDBJ whole genome shotgun (WGS) entry which is preliminary data.</text>
</comment>
<feature type="region of interest" description="Disordered" evidence="1">
    <location>
        <begin position="1"/>
        <end position="28"/>
    </location>
</feature>
<evidence type="ECO:0000256" key="2">
    <source>
        <dbReference type="SAM" id="Phobius"/>
    </source>
</evidence>
<sequence>MAGPNHGVGADGPPHTEPTPVSRFPATGLRRTVSRLPRRVATAGAVPEAPPPRLIVGAVAALALIAAMTAAIVYGTREQRSATTVALSDATAKTAIQGYLDALENRDIETIARNTLCGIYDAVRDRRSDQALAKLSSDAFRKQFASAQVISIDKIVYWSNYQAQVLFTMRVRPATGGPRATRCKAWRSCCSSTARCWCARMCCGPPAPISRSTALVERVAARARTSGVGVVDREALFLDGVDEVDRGALQVRGAHPVHGQGDATELRGQVAVEGAVIEEQVVAQARAAARLNRDPQRQVVASFLVQQ</sequence>
<protein>
    <recommendedName>
        <fullName evidence="3">DUF8174 domain-containing protein</fullName>
    </recommendedName>
</protein>
<keyword evidence="2" id="KW-1133">Transmembrane helix</keyword>
<feature type="domain" description="DUF8174" evidence="3">
    <location>
        <begin position="82"/>
        <end position="178"/>
    </location>
</feature>
<dbReference type="AlphaFoldDB" id="X8DEC9"/>
<dbReference type="PATRIC" id="fig|1299334.3.peg.2341"/>
<accession>X8DEC9</accession>
<evidence type="ECO:0000256" key="1">
    <source>
        <dbReference type="SAM" id="MobiDB-lite"/>
    </source>
</evidence>
<name>X8DEC9_MYCXE</name>
<gene>
    <name evidence="4" type="ORF">I553_8181</name>
</gene>